<feature type="domain" description="Cupin type-2" evidence="1">
    <location>
        <begin position="36"/>
        <end position="98"/>
    </location>
</feature>
<dbReference type="AlphaFoldDB" id="A0AB33KBI4"/>
<protein>
    <submittedName>
        <fullName evidence="2">Cupin domain-containing protein</fullName>
    </submittedName>
</protein>
<dbReference type="Pfam" id="PF07883">
    <property type="entry name" value="Cupin_2"/>
    <property type="match status" value="1"/>
</dbReference>
<dbReference type="InterPro" id="IPR014710">
    <property type="entry name" value="RmlC-like_jellyroll"/>
</dbReference>
<evidence type="ECO:0000313" key="2">
    <source>
        <dbReference type="EMBL" id="BFP48745.1"/>
    </source>
</evidence>
<proteinExistence type="predicted"/>
<dbReference type="Gene3D" id="2.60.120.10">
    <property type="entry name" value="Jelly Rolls"/>
    <property type="match status" value="1"/>
</dbReference>
<dbReference type="InterPro" id="IPR013096">
    <property type="entry name" value="Cupin_2"/>
</dbReference>
<dbReference type="CDD" id="cd20299">
    <property type="entry name" value="cupin_YP766765-like"/>
    <property type="match status" value="1"/>
</dbReference>
<dbReference type="EMBL" id="AP035881">
    <property type="protein sequence ID" value="BFP48745.1"/>
    <property type="molecule type" value="Genomic_DNA"/>
</dbReference>
<gene>
    <name evidence="2" type="ORF">KCMC57_51130</name>
</gene>
<dbReference type="SUPFAM" id="SSF51182">
    <property type="entry name" value="RmlC-like cupins"/>
    <property type="match status" value="1"/>
</dbReference>
<name>A0AB33KBI4_9ACTN</name>
<accession>A0AB33KBI4</accession>
<dbReference type="InterPro" id="IPR011051">
    <property type="entry name" value="RmlC_Cupin_sf"/>
</dbReference>
<organism evidence="2">
    <name type="scientific">Kitasatospora sp. CMC57</name>
    <dbReference type="NCBI Taxonomy" id="3231513"/>
    <lineage>
        <taxon>Bacteria</taxon>
        <taxon>Bacillati</taxon>
        <taxon>Actinomycetota</taxon>
        <taxon>Actinomycetes</taxon>
        <taxon>Kitasatosporales</taxon>
        <taxon>Streptomycetaceae</taxon>
        <taxon>Kitasatospora</taxon>
    </lineage>
</organism>
<evidence type="ECO:0000259" key="1">
    <source>
        <dbReference type="Pfam" id="PF07883"/>
    </source>
</evidence>
<dbReference type="RefSeq" id="WP_407990932.1">
    <property type="nucleotide sequence ID" value="NZ_AP035881.2"/>
</dbReference>
<sequence length="124" mass="12659">MPVIRSNSTTVHEIHGARFTVHANPATGSAELCAWRLEIPAGTAGTPHTVSREEILHLLGGSPEVVLDGERTTLAPGDTVIVPAGSSFCVDNPGVSAATAWVTTGVGLQATLADGTVVAPPWAN</sequence>
<reference evidence="2" key="1">
    <citation type="submission" date="2024-07" db="EMBL/GenBank/DDBJ databases">
        <title>Complete genome sequences of cellulolytic bacteria, Kitasatospora sp. CMC57 and Streptomyces sp. CMC78, isolated from Japanese agricultural soil.</title>
        <authorList>
            <person name="Hashimoto T."/>
            <person name="Ito M."/>
            <person name="Iwamoto M."/>
            <person name="Fukahori D."/>
            <person name="Shoda T."/>
            <person name="Sakoda M."/>
            <person name="Morohoshi T."/>
            <person name="Mitsuboshi M."/>
            <person name="Nishizawa T."/>
        </authorList>
    </citation>
    <scope>NUCLEOTIDE SEQUENCE</scope>
    <source>
        <strain evidence="2">CMC57</strain>
    </source>
</reference>